<proteinExistence type="predicted"/>
<evidence type="ECO:0000313" key="1">
    <source>
        <dbReference type="EMBL" id="QQP89319.1"/>
    </source>
</evidence>
<name>A0ABX7B4N5_9PROT</name>
<dbReference type="InterPro" id="IPR003489">
    <property type="entry name" value="RHF/RaiA"/>
</dbReference>
<dbReference type="InterPro" id="IPR036567">
    <property type="entry name" value="RHF-like"/>
</dbReference>
<organism evidence="1 2">
    <name type="scientific">Skermanella cutis</name>
    <dbReference type="NCBI Taxonomy" id="2775420"/>
    <lineage>
        <taxon>Bacteria</taxon>
        <taxon>Pseudomonadati</taxon>
        <taxon>Pseudomonadota</taxon>
        <taxon>Alphaproteobacteria</taxon>
        <taxon>Rhodospirillales</taxon>
        <taxon>Azospirillaceae</taxon>
        <taxon>Skermanella</taxon>
    </lineage>
</organism>
<accession>A0ABX7B4N5</accession>
<dbReference type="Gene3D" id="3.30.160.100">
    <property type="entry name" value="Ribosome hibernation promotion factor-like"/>
    <property type="match status" value="1"/>
</dbReference>
<dbReference type="Pfam" id="PF02482">
    <property type="entry name" value="Ribosomal_S30AE"/>
    <property type="match status" value="1"/>
</dbReference>
<dbReference type="RefSeq" id="WP_201075426.1">
    <property type="nucleotide sequence ID" value="NZ_CP067420.1"/>
</dbReference>
<gene>
    <name evidence="1" type="primary">raiA</name>
    <name evidence="1" type="ORF">IGS68_25585</name>
</gene>
<dbReference type="SUPFAM" id="SSF69754">
    <property type="entry name" value="Ribosome binding protein Y (YfiA homologue)"/>
    <property type="match status" value="1"/>
</dbReference>
<dbReference type="Proteomes" id="UP000595197">
    <property type="component" value="Chromosome"/>
</dbReference>
<protein>
    <submittedName>
        <fullName evidence="1">Ribosome-associated translation inhibitor RaiA</fullName>
    </submittedName>
</protein>
<evidence type="ECO:0000313" key="2">
    <source>
        <dbReference type="Proteomes" id="UP000595197"/>
    </source>
</evidence>
<keyword evidence="2" id="KW-1185">Reference proteome</keyword>
<reference evidence="1" key="1">
    <citation type="submission" date="2021-02" db="EMBL/GenBank/DDBJ databases">
        <title>Skermanella TT6 skin isolate.</title>
        <authorList>
            <person name="Lee K."/>
            <person name="Ganzorig M."/>
        </authorList>
    </citation>
    <scope>NUCLEOTIDE SEQUENCE</scope>
    <source>
        <strain evidence="1">TT6</strain>
    </source>
</reference>
<dbReference type="NCBIfam" id="TIGR00741">
    <property type="entry name" value="yfiA"/>
    <property type="match status" value="1"/>
</dbReference>
<sequence>MKTPLKITFKNLDPSPALKARIGEKAAKLERFCEHIVACRVVVERPHGNRQQGNLYQVTVGMTVPGGELVADGVHEDAHAALRAAFDAAVRRLEDHVRRQRLDVKRHEPASHQTT</sequence>
<dbReference type="EMBL" id="CP067420">
    <property type="protein sequence ID" value="QQP89319.1"/>
    <property type="molecule type" value="Genomic_DNA"/>
</dbReference>